<dbReference type="InterPro" id="IPR021266">
    <property type="entry name" value="Kdo_hydroxlase"/>
</dbReference>
<organism evidence="1 2">
    <name type="scientific">Derxia gummosa DSM 723</name>
    <dbReference type="NCBI Taxonomy" id="1121388"/>
    <lineage>
        <taxon>Bacteria</taxon>
        <taxon>Pseudomonadati</taxon>
        <taxon>Pseudomonadota</taxon>
        <taxon>Betaproteobacteria</taxon>
        <taxon>Burkholderiales</taxon>
        <taxon>Alcaligenaceae</taxon>
        <taxon>Derxia</taxon>
    </lineage>
</organism>
<protein>
    <submittedName>
        <fullName evidence="2">Kdo hydroxylase family protein</fullName>
    </submittedName>
</protein>
<keyword evidence="1" id="KW-1185">Reference proteome</keyword>
<reference evidence="2" key="1">
    <citation type="submission" date="2025-08" db="UniProtKB">
        <authorList>
            <consortium name="RefSeq"/>
        </authorList>
    </citation>
    <scope>IDENTIFICATION</scope>
</reference>
<accession>A0A8B6X173</accession>
<evidence type="ECO:0000313" key="1">
    <source>
        <dbReference type="Proteomes" id="UP000675920"/>
    </source>
</evidence>
<proteinExistence type="predicted"/>
<evidence type="ECO:0000313" key="2">
    <source>
        <dbReference type="RefSeq" id="WP_028310113.1"/>
    </source>
</evidence>
<sequence length="294" mass="32973">MPVTPLITLPDTAWVAGAGAPTHAVERQLEAGAVLCLPDLRFALRDAERRFLDPRWGDGKAKNISLRTNGELRGASGTPEEQTELHAMVARYRDQATALAERLFPHYVGKLRLGNTSYRPVAVEGRETSWRKDDTRLHVDAFPSNPTHGTRLLRVFHNLNPVGKPRVWRVGQEFEPFAKHFLPRIKAPFPGSAAVLRALHVTKSLRTPYDHYMLGLHDEGKADLGWQRDCEQATVEFSPGTTWIVFSDQVLHAVMGGQFMMEQTFYLDAADQLQPETSPLRVLERLLARPLVAA</sequence>
<name>A0A8B6X173_9BURK</name>
<dbReference type="RefSeq" id="WP_028310113.1">
    <property type="nucleotide sequence ID" value="NZ_AXWS01000007.1"/>
</dbReference>
<dbReference type="AlphaFoldDB" id="A0A8B6X173"/>
<dbReference type="Proteomes" id="UP000675920">
    <property type="component" value="Unplaced"/>
</dbReference>
<dbReference type="OrthoDB" id="21302at2"/>
<dbReference type="Pfam" id="PF11004">
    <property type="entry name" value="Kdo_hydroxy"/>
    <property type="match status" value="1"/>
</dbReference>